<evidence type="ECO:0000256" key="10">
    <source>
        <dbReference type="HAMAP-Rule" id="MF_00033"/>
    </source>
</evidence>
<keyword evidence="4 10" id="KW-0808">Transferase</keyword>
<keyword evidence="8 10" id="KW-0131">Cell cycle</keyword>
<dbReference type="SUPFAM" id="SSF53756">
    <property type="entry name" value="UDP-Glycosyltransferase/glycogen phosphorylase"/>
    <property type="match status" value="1"/>
</dbReference>
<dbReference type="NCBIfam" id="TIGR01133">
    <property type="entry name" value="murG"/>
    <property type="match status" value="1"/>
</dbReference>
<keyword evidence="5 10" id="KW-0133">Cell shape</keyword>
<dbReference type="GO" id="GO:0050511">
    <property type="term" value="F:undecaprenyldiphospho-muramoylpentapeptide beta-N-acetylglucosaminyltransferase activity"/>
    <property type="evidence" value="ECO:0007669"/>
    <property type="project" value="UniProtKB-UniRule"/>
</dbReference>
<keyword evidence="9 10" id="KW-0961">Cell wall biogenesis/degradation</keyword>
<dbReference type="Pfam" id="PF03033">
    <property type="entry name" value="Glyco_transf_28"/>
    <property type="match status" value="1"/>
</dbReference>
<gene>
    <name evidence="10" type="primary">murG</name>
    <name evidence="13" type="ORF">SAMN02745119_02266</name>
</gene>
<evidence type="ECO:0000313" key="13">
    <source>
        <dbReference type="EMBL" id="SJZ99461.1"/>
    </source>
</evidence>
<dbReference type="UniPathway" id="UPA00219"/>
<name>A0A1T4Q7E7_9BACT</name>
<dbReference type="GO" id="GO:0005886">
    <property type="term" value="C:plasma membrane"/>
    <property type="evidence" value="ECO:0007669"/>
    <property type="project" value="UniProtKB-SubCell"/>
</dbReference>
<feature type="binding site" evidence="10">
    <location>
        <position position="294"/>
    </location>
    <ligand>
        <name>UDP-N-acetyl-alpha-D-glucosamine</name>
        <dbReference type="ChEBI" id="CHEBI:57705"/>
    </ligand>
</feature>
<dbReference type="GO" id="GO:0051991">
    <property type="term" value="F:UDP-N-acetyl-D-glucosamine:N-acetylmuramoyl-L-alanyl-D-glutamyl-meso-2,6-diaminopimelyl-D-alanyl-D-alanine-diphosphoundecaprenol 4-beta-N-acetylglucosaminlytransferase activity"/>
    <property type="evidence" value="ECO:0007669"/>
    <property type="project" value="RHEA"/>
</dbReference>
<feature type="binding site" evidence="10">
    <location>
        <begin position="10"/>
        <end position="12"/>
    </location>
    <ligand>
        <name>UDP-N-acetyl-alpha-D-glucosamine</name>
        <dbReference type="ChEBI" id="CHEBI:57705"/>
    </ligand>
</feature>
<feature type="binding site" evidence="10">
    <location>
        <position position="124"/>
    </location>
    <ligand>
        <name>UDP-N-acetyl-alpha-D-glucosamine</name>
        <dbReference type="ChEBI" id="CHEBI:57705"/>
    </ligand>
</feature>
<organism evidence="13 14">
    <name type="scientific">Trichlorobacter thiogenes</name>
    <dbReference type="NCBI Taxonomy" id="115783"/>
    <lineage>
        <taxon>Bacteria</taxon>
        <taxon>Pseudomonadati</taxon>
        <taxon>Thermodesulfobacteriota</taxon>
        <taxon>Desulfuromonadia</taxon>
        <taxon>Geobacterales</taxon>
        <taxon>Geobacteraceae</taxon>
        <taxon>Trichlorobacter</taxon>
    </lineage>
</organism>
<keyword evidence="14" id="KW-1185">Reference proteome</keyword>
<dbReference type="EC" id="2.4.1.227" evidence="10"/>
<evidence type="ECO:0000259" key="12">
    <source>
        <dbReference type="Pfam" id="PF04101"/>
    </source>
</evidence>
<keyword evidence="1 10" id="KW-1003">Cell membrane</keyword>
<keyword evidence="6 10" id="KW-0573">Peptidoglycan synthesis</keyword>
<dbReference type="PANTHER" id="PTHR21015">
    <property type="entry name" value="UDP-N-ACETYLGLUCOSAMINE--N-ACETYLMURAMYL-(PENTAPEPTIDE) PYROPHOSPHORYL-UNDECAPRENOL N-ACETYLGLUCOSAMINE TRANSFERASE 1"/>
    <property type="match status" value="1"/>
</dbReference>
<proteinExistence type="inferred from homology"/>
<dbReference type="GO" id="GO:0008360">
    <property type="term" value="P:regulation of cell shape"/>
    <property type="evidence" value="ECO:0007669"/>
    <property type="project" value="UniProtKB-KW"/>
</dbReference>
<evidence type="ECO:0000256" key="3">
    <source>
        <dbReference type="ARBA" id="ARBA00022676"/>
    </source>
</evidence>
<dbReference type="HAMAP" id="MF_00033">
    <property type="entry name" value="MurG"/>
    <property type="match status" value="1"/>
</dbReference>
<dbReference type="Proteomes" id="UP000190102">
    <property type="component" value="Unassembled WGS sequence"/>
</dbReference>
<reference evidence="14" key="1">
    <citation type="submission" date="2017-02" db="EMBL/GenBank/DDBJ databases">
        <authorList>
            <person name="Varghese N."/>
            <person name="Submissions S."/>
        </authorList>
    </citation>
    <scope>NUCLEOTIDE SEQUENCE [LARGE SCALE GENOMIC DNA]</scope>
    <source>
        <strain evidence="14">ATCC BAA-34</strain>
    </source>
</reference>
<evidence type="ECO:0000256" key="8">
    <source>
        <dbReference type="ARBA" id="ARBA00023306"/>
    </source>
</evidence>
<comment type="similarity">
    <text evidence="10">Belongs to the glycosyltransferase 28 family. MurG subfamily.</text>
</comment>
<evidence type="ECO:0000256" key="7">
    <source>
        <dbReference type="ARBA" id="ARBA00023136"/>
    </source>
</evidence>
<feature type="binding site" evidence="10">
    <location>
        <position position="165"/>
    </location>
    <ligand>
        <name>UDP-N-acetyl-alpha-D-glucosamine</name>
        <dbReference type="ChEBI" id="CHEBI:57705"/>
    </ligand>
</feature>
<accession>A0A1T4Q7E7</accession>
<evidence type="ECO:0000256" key="5">
    <source>
        <dbReference type="ARBA" id="ARBA00022960"/>
    </source>
</evidence>
<dbReference type="GO" id="GO:0005975">
    <property type="term" value="P:carbohydrate metabolic process"/>
    <property type="evidence" value="ECO:0007669"/>
    <property type="project" value="InterPro"/>
</dbReference>
<comment type="catalytic activity">
    <reaction evidence="10">
        <text>di-trans,octa-cis-undecaprenyl diphospho-N-acetyl-alpha-D-muramoyl-L-alanyl-D-glutamyl-meso-2,6-diaminopimeloyl-D-alanyl-D-alanine + UDP-N-acetyl-alpha-D-glucosamine = di-trans,octa-cis-undecaprenyl diphospho-[N-acetyl-alpha-D-glucosaminyl-(1-&gt;4)]-N-acetyl-alpha-D-muramoyl-L-alanyl-D-glutamyl-meso-2,6-diaminopimeloyl-D-alanyl-D-alanine + UDP + H(+)</text>
        <dbReference type="Rhea" id="RHEA:31227"/>
        <dbReference type="ChEBI" id="CHEBI:15378"/>
        <dbReference type="ChEBI" id="CHEBI:57705"/>
        <dbReference type="ChEBI" id="CHEBI:58223"/>
        <dbReference type="ChEBI" id="CHEBI:61387"/>
        <dbReference type="ChEBI" id="CHEBI:61388"/>
        <dbReference type="EC" id="2.4.1.227"/>
    </reaction>
</comment>
<dbReference type="RefSeq" id="WP_078790539.1">
    <property type="nucleotide sequence ID" value="NZ_FUWR01000012.1"/>
</dbReference>
<sequence length="367" mass="39356">MKLIVAGGGTGGHLFPGIAVAEEFLSRDPANQVLFVGSERGIEARAIPRLGYQLELISAAGIRGKGSLAKLKGAAMMLYGYSQSRKILQQFKPDLVLGVGGYASLPMVLAARGMEIPRYIHEQNALPGMSNKVLSRVANKVFISLEESAKFFPEGCTMLTGNPLRKQILEMLTSSLQEQQPDGTFQLFVFGGSQGAHALNLALPQALAQLSPEYQARLKVTHQTGEADLQQVQAAYLACGLAAVVRPFIDDMATEYHRADLIICRAGATTIAEVTALGKACLFVPFPHATDDHQRKNAEALLKRGACEMLVEQEIGGNGLSNAIARLMDNRDALKLIGENAAALARLDAAKVIVDQMLEGVQPCTET</sequence>
<evidence type="ECO:0000256" key="2">
    <source>
        <dbReference type="ARBA" id="ARBA00022618"/>
    </source>
</evidence>
<dbReference type="AlphaFoldDB" id="A0A1T4Q7E7"/>
<keyword evidence="2 10" id="KW-0132">Cell division</keyword>
<evidence type="ECO:0000313" key="14">
    <source>
        <dbReference type="Proteomes" id="UP000190102"/>
    </source>
</evidence>
<comment type="subcellular location">
    <subcellularLocation>
        <location evidence="10">Cell membrane</location>
        <topology evidence="10">Peripheral membrane protein</topology>
        <orientation evidence="10">Cytoplasmic side</orientation>
    </subcellularLocation>
</comment>
<dbReference type="InterPro" id="IPR007235">
    <property type="entry name" value="Glyco_trans_28_C"/>
</dbReference>
<dbReference type="Gene3D" id="3.40.50.2000">
    <property type="entry name" value="Glycogen Phosphorylase B"/>
    <property type="match status" value="2"/>
</dbReference>
<feature type="binding site" evidence="10">
    <location>
        <position position="193"/>
    </location>
    <ligand>
        <name>UDP-N-acetyl-alpha-D-glucosamine</name>
        <dbReference type="ChEBI" id="CHEBI:57705"/>
    </ligand>
</feature>
<comment type="pathway">
    <text evidence="10">Cell wall biogenesis; peptidoglycan biosynthesis.</text>
</comment>
<evidence type="ECO:0000256" key="9">
    <source>
        <dbReference type="ARBA" id="ARBA00023316"/>
    </source>
</evidence>
<evidence type="ECO:0000256" key="1">
    <source>
        <dbReference type="ARBA" id="ARBA00022475"/>
    </source>
</evidence>
<feature type="domain" description="Glycosyl transferase family 28 C-terminal" evidence="12">
    <location>
        <begin position="187"/>
        <end position="349"/>
    </location>
</feature>
<feature type="binding site" evidence="10">
    <location>
        <position position="249"/>
    </location>
    <ligand>
        <name>UDP-N-acetyl-alpha-D-glucosamine</name>
        <dbReference type="ChEBI" id="CHEBI:57705"/>
    </ligand>
</feature>
<dbReference type="InterPro" id="IPR004276">
    <property type="entry name" value="GlycoTrans_28_N"/>
</dbReference>
<protein>
    <recommendedName>
        <fullName evidence="10">UDP-N-acetylglucosamine--N-acetylmuramyl-(pentapeptide) pyrophosphoryl-undecaprenol N-acetylglucosamine transferase</fullName>
        <ecNumber evidence="10">2.4.1.227</ecNumber>
    </recommendedName>
    <alternativeName>
        <fullName evidence="10">Undecaprenyl-PP-MurNAc-pentapeptide-UDPGlcNAc GlcNAc transferase</fullName>
    </alternativeName>
</protein>
<dbReference type="Pfam" id="PF04101">
    <property type="entry name" value="Glyco_tran_28_C"/>
    <property type="match status" value="1"/>
</dbReference>
<dbReference type="CDD" id="cd03785">
    <property type="entry name" value="GT28_MurG"/>
    <property type="match status" value="1"/>
</dbReference>
<dbReference type="InterPro" id="IPR006009">
    <property type="entry name" value="GlcNAc_MurG"/>
</dbReference>
<comment type="function">
    <text evidence="10">Cell wall formation. Catalyzes the transfer of a GlcNAc subunit on undecaprenyl-pyrophosphoryl-MurNAc-pentapeptide (lipid intermediate I) to form undecaprenyl-pyrophosphoryl-MurNAc-(pentapeptide)GlcNAc (lipid intermediate II).</text>
</comment>
<dbReference type="STRING" id="115783.SAMN02745119_02266"/>
<dbReference type="GO" id="GO:0051301">
    <property type="term" value="P:cell division"/>
    <property type="evidence" value="ECO:0007669"/>
    <property type="project" value="UniProtKB-KW"/>
</dbReference>
<dbReference type="PANTHER" id="PTHR21015:SF22">
    <property type="entry name" value="GLYCOSYLTRANSFERASE"/>
    <property type="match status" value="1"/>
</dbReference>
<dbReference type="EMBL" id="FUWR01000012">
    <property type="protein sequence ID" value="SJZ99461.1"/>
    <property type="molecule type" value="Genomic_DNA"/>
</dbReference>
<evidence type="ECO:0000256" key="4">
    <source>
        <dbReference type="ARBA" id="ARBA00022679"/>
    </source>
</evidence>
<evidence type="ECO:0000256" key="6">
    <source>
        <dbReference type="ARBA" id="ARBA00022984"/>
    </source>
</evidence>
<dbReference type="GO" id="GO:0009252">
    <property type="term" value="P:peptidoglycan biosynthetic process"/>
    <property type="evidence" value="ECO:0007669"/>
    <property type="project" value="UniProtKB-UniRule"/>
</dbReference>
<comment type="caution">
    <text evidence="10">Lacks conserved residue(s) required for the propagation of feature annotation.</text>
</comment>
<dbReference type="GO" id="GO:0071555">
    <property type="term" value="P:cell wall organization"/>
    <property type="evidence" value="ECO:0007669"/>
    <property type="project" value="UniProtKB-KW"/>
</dbReference>
<evidence type="ECO:0000259" key="11">
    <source>
        <dbReference type="Pfam" id="PF03033"/>
    </source>
</evidence>
<feature type="domain" description="Glycosyltransferase family 28 N-terminal" evidence="11">
    <location>
        <begin position="4"/>
        <end position="143"/>
    </location>
</feature>
<keyword evidence="7 10" id="KW-0472">Membrane</keyword>
<dbReference type="OrthoDB" id="9808936at2"/>
<keyword evidence="3 10" id="KW-0328">Glycosyltransferase</keyword>